<dbReference type="AlphaFoldDB" id="U3P3L7"/>
<dbReference type="Proteomes" id="UP000016743">
    <property type="component" value="Chromosome"/>
</dbReference>
<dbReference type="RefSeq" id="WP_021753798.1">
    <property type="nucleotide sequence ID" value="NC_022438.1"/>
</dbReference>
<keyword evidence="3" id="KW-1185">Reference proteome</keyword>
<dbReference type="SMART" id="SM01119">
    <property type="entry name" value="D-ser_dehydrat"/>
    <property type="match status" value="1"/>
</dbReference>
<evidence type="ECO:0000259" key="1">
    <source>
        <dbReference type="SMART" id="SM01119"/>
    </source>
</evidence>
<dbReference type="STRING" id="1389489.O159_00800"/>
<evidence type="ECO:0000313" key="2">
    <source>
        <dbReference type="EMBL" id="AGW40351.1"/>
    </source>
</evidence>
<dbReference type="PATRIC" id="fig|1389489.3.peg.72"/>
<dbReference type="Gene3D" id="2.40.37.20">
    <property type="entry name" value="D-serine dehydratase-like domain"/>
    <property type="match status" value="1"/>
</dbReference>
<dbReference type="eggNOG" id="COG3616">
    <property type="taxonomic scope" value="Bacteria"/>
</dbReference>
<feature type="domain" description="D-serine dehydratase-like" evidence="1">
    <location>
        <begin position="92"/>
        <end position="190"/>
    </location>
</feature>
<dbReference type="InterPro" id="IPR026956">
    <property type="entry name" value="D-ser_dehydrat-like_dom"/>
</dbReference>
<gene>
    <name evidence="2" type="ORF">O159_00800</name>
</gene>
<dbReference type="InterPro" id="IPR042208">
    <property type="entry name" value="D-ser_dehydrat-like_sf"/>
</dbReference>
<evidence type="ECO:0000313" key="3">
    <source>
        <dbReference type="Proteomes" id="UP000016743"/>
    </source>
</evidence>
<dbReference type="EMBL" id="CP006734">
    <property type="protein sequence ID" value="AGW40351.1"/>
    <property type="molecule type" value="Genomic_DNA"/>
</dbReference>
<reference evidence="2 3" key="1">
    <citation type="journal article" date="2013" name="Genome Announc.">
        <title>Complete Genome Sequence of Leifsonia xyli subsp. cynodontis Strain DSM46306, a Gram-Positive Bacterial Pathogen of Grasses.</title>
        <authorList>
            <person name="Monteiro-Vitorello C.B."/>
            <person name="Zerillo M.M."/>
            <person name="Van Sluys M.A."/>
            <person name="Camargo L.E."/>
            <person name="Kitajima J.P."/>
        </authorList>
    </citation>
    <scope>NUCLEOTIDE SEQUENCE [LARGE SCALE GENOMIC DNA]</scope>
    <source>
        <strain evidence="2 3">DSM 46306</strain>
    </source>
</reference>
<accession>U3P3L7</accession>
<dbReference type="InterPro" id="IPR029066">
    <property type="entry name" value="PLP-binding_barrel"/>
</dbReference>
<protein>
    <recommendedName>
        <fullName evidence="1">D-serine dehydratase-like domain-containing protein</fullName>
    </recommendedName>
</protein>
<sequence>MRGYLEGMLTLHDTLEAEGLYPAGGPVILTAGGSAYFDEVAAVLAPRRDLAGSRGRVVEVLLRSGAYITHDDGFYRDITPLSRVGGGEFRSAMHGWATVVSRPEPGLALVDAGKRDLPFDEDLPVPQAVRRSGETAAAPLDGAVVTAMNDQHTFVRLPEGAQVRVGDVLRFGLSHPCTTFDKWRALAVADDALAADPRVLGLLDTTFG</sequence>
<name>U3P3L7_LEIXC</name>
<dbReference type="KEGG" id="lxy:O159_00800"/>
<proteinExistence type="predicted"/>
<dbReference type="Pfam" id="PF14031">
    <property type="entry name" value="D-ser_dehydrat"/>
    <property type="match status" value="1"/>
</dbReference>
<dbReference type="HOGENOM" id="CLU_093870_0_0_11"/>
<organism evidence="2 3">
    <name type="scientific">Leifsonia xyli subsp. cynodontis DSM 46306</name>
    <dbReference type="NCBI Taxonomy" id="1389489"/>
    <lineage>
        <taxon>Bacteria</taxon>
        <taxon>Bacillati</taxon>
        <taxon>Actinomycetota</taxon>
        <taxon>Actinomycetes</taxon>
        <taxon>Micrococcales</taxon>
        <taxon>Microbacteriaceae</taxon>
        <taxon>Leifsonia</taxon>
    </lineage>
</organism>
<dbReference type="Gene3D" id="3.20.20.10">
    <property type="entry name" value="Alanine racemase"/>
    <property type="match status" value="1"/>
</dbReference>